<accession>A0A8H4UAS2</accession>
<evidence type="ECO:0000313" key="9">
    <source>
        <dbReference type="Proteomes" id="UP000622797"/>
    </source>
</evidence>
<keyword evidence="4" id="KW-0804">Transcription</keyword>
<dbReference type="PANTHER" id="PTHR33572:SF17">
    <property type="entry name" value="SEXUAL DEVELOPMENT REGULATOR VELC"/>
    <property type="match status" value="1"/>
</dbReference>
<dbReference type="GO" id="GO:0005634">
    <property type="term" value="C:nucleus"/>
    <property type="evidence" value="ECO:0007669"/>
    <property type="project" value="UniProtKB-SubCell"/>
</dbReference>
<protein>
    <recommendedName>
        <fullName evidence="7">Velvet domain-containing protein</fullName>
    </recommendedName>
</protein>
<dbReference type="Gene3D" id="2.60.40.3960">
    <property type="entry name" value="Velvet domain"/>
    <property type="match status" value="1"/>
</dbReference>
<feature type="region of interest" description="Disordered" evidence="6">
    <location>
        <begin position="1"/>
        <end position="22"/>
    </location>
</feature>
<dbReference type="InterPro" id="IPR037525">
    <property type="entry name" value="Velvet_dom"/>
</dbReference>
<dbReference type="GO" id="GO:0030435">
    <property type="term" value="P:sporulation resulting in formation of a cellular spore"/>
    <property type="evidence" value="ECO:0007669"/>
    <property type="project" value="UniProtKB-KW"/>
</dbReference>
<sequence>MQSIDGTKPICEGKGHNSDSGHAVTADYERKLMVLQQPVAAAQSNGVHDKNGVAIDPCPIVELTFNGIHEAWRCGCNELYTSKYVMHCSLSQGSDKGKGFSSPDFRQQELLGPLCSDPFRFEDGSGGVRYFFCFPGVFCRVPGLFRLRFTLAEFDSSSADETESVGLSTVDSQCFRVSMTGDFPGAQETTAWTKCLERQGYDFSQRADSGAAAVVRAATRGLS</sequence>
<comment type="subcellular location">
    <subcellularLocation>
        <location evidence="1">Nucleus</location>
    </subcellularLocation>
</comment>
<name>A0A8H4UAS2_9HYPO</name>
<reference evidence="8" key="1">
    <citation type="journal article" date="2020" name="BMC Genomics">
        <title>Correction to: Identification and distribution of gene clusters required for synthesis of sphingolipid metabolism inhibitors in diverse species of the filamentous fungus Fusarium.</title>
        <authorList>
            <person name="Kim H.S."/>
            <person name="Lohmar J.M."/>
            <person name="Busman M."/>
            <person name="Brown D.W."/>
            <person name="Naumann T.A."/>
            <person name="Divon H.H."/>
            <person name="Lysoe E."/>
            <person name="Uhlig S."/>
            <person name="Proctor R.H."/>
        </authorList>
    </citation>
    <scope>NUCLEOTIDE SEQUENCE</scope>
    <source>
        <strain evidence="8">NRRL 20472</strain>
    </source>
</reference>
<comment type="caution">
    <text evidence="8">The sequence shown here is derived from an EMBL/GenBank/DDBJ whole genome shotgun (WGS) entry which is preliminary data.</text>
</comment>
<evidence type="ECO:0000256" key="5">
    <source>
        <dbReference type="ARBA" id="ARBA00023242"/>
    </source>
</evidence>
<evidence type="ECO:0000313" key="8">
    <source>
        <dbReference type="EMBL" id="KAF4973018.1"/>
    </source>
</evidence>
<organism evidence="8 9">
    <name type="scientific">Fusarium sarcochroum</name>
    <dbReference type="NCBI Taxonomy" id="1208366"/>
    <lineage>
        <taxon>Eukaryota</taxon>
        <taxon>Fungi</taxon>
        <taxon>Dikarya</taxon>
        <taxon>Ascomycota</taxon>
        <taxon>Pezizomycotina</taxon>
        <taxon>Sordariomycetes</taxon>
        <taxon>Hypocreomycetidae</taxon>
        <taxon>Hypocreales</taxon>
        <taxon>Nectriaceae</taxon>
        <taxon>Fusarium</taxon>
        <taxon>Fusarium lateritium species complex</taxon>
    </lineage>
</organism>
<keyword evidence="2" id="KW-0749">Sporulation</keyword>
<evidence type="ECO:0000256" key="3">
    <source>
        <dbReference type="ARBA" id="ARBA00023015"/>
    </source>
</evidence>
<dbReference type="Proteomes" id="UP000622797">
    <property type="component" value="Unassembled WGS sequence"/>
</dbReference>
<evidence type="ECO:0000259" key="7">
    <source>
        <dbReference type="PROSITE" id="PS51821"/>
    </source>
</evidence>
<dbReference type="InterPro" id="IPR038491">
    <property type="entry name" value="Velvet_dom_sf"/>
</dbReference>
<keyword evidence="5" id="KW-0539">Nucleus</keyword>
<dbReference type="InterPro" id="IPR021740">
    <property type="entry name" value="Velvet"/>
</dbReference>
<dbReference type="OrthoDB" id="5599552at2759"/>
<evidence type="ECO:0000256" key="4">
    <source>
        <dbReference type="ARBA" id="ARBA00023163"/>
    </source>
</evidence>
<dbReference type="EMBL" id="JABEXW010000032">
    <property type="protein sequence ID" value="KAF4973018.1"/>
    <property type="molecule type" value="Genomic_DNA"/>
</dbReference>
<proteinExistence type="predicted"/>
<evidence type="ECO:0000256" key="2">
    <source>
        <dbReference type="ARBA" id="ARBA00022969"/>
    </source>
</evidence>
<feature type="domain" description="Velvet" evidence="7">
    <location>
        <begin position="26"/>
        <end position="206"/>
    </location>
</feature>
<dbReference type="Pfam" id="PF11754">
    <property type="entry name" value="Velvet"/>
    <property type="match status" value="2"/>
</dbReference>
<keyword evidence="3" id="KW-0805">Transcription regulation</keyword>
<dbReference type="PROSITE" id="PS51821">
    <property type="entry name" value="VELVET"/>
    <property type="match status" value="1"/>
</dbReference>
<gene>
    <name evidence="8" type="ORF">FSARC_595</name>
</gene>
<evidence type="ECO:0000256" key="1">
    <source>
        <dbReference type="ARBA" id="ARBA00004123"/>
    </source>
</evidence>
<keyword evidence="9" id="KW-1185">Reference proteome</keyword>
<dbReference type="AlphaFoldDB" id="A0A8H4UAS2"/>
<dbReference type="PANTHER" id="PTHR33572">
    <property type="entry name" value="SPORE DEVELOPMENT REGULATOR VOSA"/>
    <property type="match status" value="1"/>
</dbReference>
<reference evidence="8" key="2">
    <citation type="submission" date="2020-05" db="EMBL/GenBank/DDBJ databases">
        <authorList>
            <person name="Kim H.-S."/>
            <person name="Proctor R.H."/>
            <person name="Brown D.W."/>
        </authorList>
    </citation>
    <scope>NUCLEOTIDE SEQUENCE</scope>
    <source>
        <strain evidence="8">NRRL 20472</strain>
    </source>
</reference>
<evidence type="ECO:0000256" key="6">
    <source>
        <dbReference type="SAM" id="MobiDB-lite"/>
    </source>
</evidence>